<reference evidence="2 3" key="1">
    <citation type="submission" date="2019-03" db="EMBL/GenBank/DDBJ databases">
        <title>First draft genome of Liparis tanakae, snailfish: a comprehensive survey of snailfish specific genes.</title>
        <authorList>
            <person name="Kim W."/>
            <person name="Song I."/>
            <person name="Jeong J.-H."/>
            <person name="Kim D."/>
            <person name="Kim S."/>
            <person name="Ryu S."/>
            <person name="Song J.Y."/>
            <person name="Lee S.K."/>
        </authorList>
    </citation>
    <scope>NUCLEOTIDE SEQUENCE [LARGE SCALE GENOMIC DNA]</scope>
    <source>
        <tissue evidence="2">Muscle</tissue>
    </source>
</reference>
<evidence type="ECO:0000313" key="3">
    <source>
        <dbReference type="Proteomes" id="UP000314294"/>
    </source>
</evidence>
<dbReference type="AlphaFoldDB" id="A0A4Z2J3Y6"/>
<organism evidence="2 3">
    <name type="scientific">Liparis tanakae</name>
    <name type="common">Tanaka's snailfish</name>
    <dbReference type="NCBI Taxonomy" id="230148"/>
    <lineage>
        <taxon>Eukaryota</taxon>
        <taxon>Metazoa</taxon>
        <taxon>Chordata</taxon>
        <taxon>Craniata</taxon>
        <taxon>Vertebrata</taxon>
        <taxon>Euteleostomi</taxon>
        <taxon>Actinopterygii</taxon>
        <taxon>Neopterygii</taxon>
        <taxon>Teleostei</taxon>
        <taxon>Neoteleostei</taxon>
        <taxon>Acanthomorphata</taxon>
        <taxon>Eupercaria</taxon>
        <taxon>Perciformes</taxon>
        <taxon>Cottioidei</taxon>
        <taxon>Cottales</taxon>
        <taxon>Liparidae</taxon>
        <taxon>Liparis</taxon>
    </lineage>
</organism>
<feature type="compositionally biased region" description="Acidic residues" evidence="1">
    <location>
        <begin position="67"/>
        <end position="112"/>
    </location>
</feature>
<gene>
    <name evidence="2" type="ORF">EYF80_005294</name>
</gene>
<sequence>MTGWTRRKTSPHCEAVISWSPQEFATLHKPIGSLPVEAHFLYEAHFLFALVVNSGGATVVSRLLSAPEEEEQEQEEEEEEQKQEQEEEEEEQEEEEEEQEQEQEQEEEEQEEEQQHQRKLAPPDCTENTELCPTLPRMPFNDLEGARLQITCTGLEMKLDDRPRCAIRVSRHRPPPPGAR</sequence>
<proteinExistence type="predicted"/>
<name>A0A4Z2J3Y6_9TELE</name>
<feature type="region of interest" description="Disordered" evidence="1">
    <location>
        <begin position="64"/>
        <end position="133"/>
    </location>
</feature>
<evidence type="ECO:0000313" key="2">
    <source>
        <dbReference type="EMBL" id="TNN84594.1"/>
    </source>
</evidence>
<keyword evidence="3" id="KW-1185">Reference proteome</keyword>
<evidence type="ECO:0000256" key="1">
    <source>
        <dbReference type="SAM" id="MobiDB-lite"/>
    </source>
</evidence>
<comment type="caution">
    <text evidence="2">The sequence shown here is derived from an EMBL/GenBank/DDBJ whole genome shotgun (WGS) entry which is preliminary data.</text>
</comment>
<dbReference type="Proteomes" id="UP000314294">
    <property type="component" value="Unassembled WGS sequence"/>
</dbReference>
<protein>
    <submittedName>
        <fullName evidence="2">Uncharacterized protein</fullName>
    </submittedName>
</protein>
<accession>A0A4Z2J3Y6</accession>
<dbReference type="EMBL" id="SRLO01000026">
    <property type="protein sequence ID" value="TNN84594.1"/>
    <property type="molecule type" value="Genomic_DNA"/>
</dbReference>